<dbReference type="PANTHER" id="PTHR33744">
    <property type="entry name" value="CARBOHYDRATE DIACID REGULATOR"/>
    <property type="match status" value="1"/>
</dbReference>
<dbReference type="InterPro" id="IPR041522">
    <property type="entry name" value="CdaR_GGDEF"/>
</dbReference>
<comment type="similarity">
    <text evidence="1">Belongs to the CdaR family.</text>
</comment>
<proteinExistence type="inferred from homology"/>
<organism evidence="5 6">
    <name type="scientific">Candidatus Avoscillospira avistercoris</name>
    <dbReference type="NCBI Taxonomy" id="2840707"/>
    <lineage>
        <taxon>Bacteria</taxon>
        <taxon>Bacillati</taxon>
        <taxon>Bacillota</taxon>
        <taxon>Clostridia</taxon>
        <taxon>Eubacteriales</taxon>
        <taxon>Oscillospiraceae</taxon>
        <taxon>Oscillospiraceae incertae sedis</taxon>
        <taxon>Candidatus Avoscillospira</taxon>
    </lineage>
</organism>
<dbReference type="Gene3D" id="1.10.10.2840">
    <property type="entry name" value="PucR C-terminal helix-turn-helix domain"/>
    <property type="match status" value="1"/>
</dbReference>
<evidence type="ECO:0000256" key="2">
    <source>
        <dbReference type="SAM" id="MobiDB-lite"/>
    </source>
</evidence>
<dbReference type="EMBL" id="DVJJ01000089">
    <property type="protein sequence ID" value="HIS64922.1"/>
    <property type="molecule type" value="Genomic_DNA"/>
</dbReference>
<evidence type="ECO:0000259" key="4">
    <source>
        <dbReference type="Pfam" id="PF17853"/>
    </source>
</evidence>
<evidence type="ECO:0000259" key="3">
    <source>
        <dbReference type="Pfam" id="PF13556"/>
    </source>
</evidence>
<dbReference type="InterPro" id="IPR025736">
    <property type="entry name" value="PucR_C-HTH_dom"/>
</dbReference>
<dbReference type="InterPro" id="IPR042070">
    <property type="entry name" value="PucR_C-HTH_sf"/>
</dbReference>
<feature type="domain" description="PucR C-terminal helix-turn-helix" evidence="3">
    <location>
        <begin position="436"/>
        <end position="493"/>
    </location>
</feature>
<dbReference type="Proteomes" id="UP000886741">
    <property type="component" value="Unassembled WGS sequence"/>
</dbReference>
<comment type="caution">
    <text evidence="5">The sequence shown here is derived from an EMBL/GenBank/DDBJ whole genome shotgun (WGS) entry which is preliminary data.</text>
</comment>
<dbReference type="Pfam" id="PF13556">
    <property type="entry name" value="HTH_30"/>
    <property type="match status" value="1"/>
</dbReference>
<gene>
    <name evidence="5" type="ORF">IAA83_06080</name>
</gene>
<reference evidence="5" key="1">
    <citation type="submission" date="2020-10" db="EMBL/GenBank/DDBJ databases">
        <authorList>
            <person name="Gilroy R."/>
        </authorList>
    </citation>
    <scope>NUCLEOTIDE SEQUENCE</scope>
    <source>
        <strain evidence="5">ChiBcec16-1751</strain>
    </source>
</reference>
<feature type="region of interest" description="Disordered" evidence="2">
    <location>
        <begin position="498"/>
        <end position="519"/>
    </location>
</feature>
<sequence length="519" mass="58291">MKLSPALLCRELSKLYPVSTDGPLSVEPVLTRPQLLEQGAAPAEGALCVAPAGEDWSAAADRAGLVLTVGSGTPRGRQAVVDAPSTAAVYNAIQAVFDRYDGWYSDLSDSRLQGQSIQTLLELSHNLLGKPLVVIGMDFSVVASVEGESHGMARGMFGATEDTYDVLTTLKHSGKYEAVRQLDGWFYFYSEEEMGSCMCVNIKKYGQTTYRLMMFDTEEQQDPIYGFLLEHLAAMVEHALLHNTAPVSGGSHAIRTILHTAISDRTADYVTISQRLDGCGWHSSHEYLCIVLQLSYLDQKNLTIHAICSYIENILSGSCAFQYKDDIVVFVDLTLSSMSQTDISSRLSCFVRDSLLKAGYSRVLLGHFNFRRQYDQASIALEVGTRRNPSFWIHRFNDIAFDYILEQATRKLPGYMLSHERLLRLRYGDEENGTEYLRTLRLYLDNHLNAVQTARELFIHRSTFLYRLERIKAVLGTDLTDPDEILYLMLSFRLMERETPADPSRPAGQNSDQNRKQPV</sequence>
<dbReference type="Pfam" id="PF17853">
    <property type="entry name" value="GGDEF_2"/>
    <property type="match status" value="1"/>
</dbReference>
<dbReference type="InterPro" id="IPR051448">
    <property type="entry name" value="CdaR-like_regulators"/>
</dbReference>
<dbReference type="AlphaFoldDB" id="A0A9D1F9C3"/>
<protein>
    <submittedName>
        <fullName evidence="5">Helix-turn-helix domain-containing protein</fullName>
    </submittedName>
</protein>
<dbReference type="PANTHER" id="PTHR33744:SF1">
    <property type="entry name" value="DNA-BINDING TRANSCRIPTIONAL ACTIVATOR ADER"/>
    <property type="match status" value="1"/>
</dbReference>
<evidence type="ECO:0000313" key="6">
    <source>
        <dbReference type="Proteomes" id="UP000886741"/>
    </source>
</evidence>
<feature type="domain" description="CdaR GGDEF-like" evidence="4">
    <location>
        <begin position="268"/>
        <end position="383"/>
    </location>
</feature>
<evidence type="ECO:0000256" key="1">
    <source>
        <dbReference type="ARBA" id="ARBA00006754"/>
    </source>
</evidence>
<evidence type="ECO:0000313" key="5">
    <source>
        <dbReference type="EMBL" id="HIS64922.1"/>
    </source>
</evidence>
<reference evidence="5" key="2">
    <citation type="journal article" date="2021" name="PeerJ">
        <title>Extensive microbial diversity within the chicken gut microbiome revealed by metagenomics and culture.</title>
        <authorList>
            <person name="Gilroy R."/>
            <person name="Ravi A."/>
            <person name="Getino M."/>
            <person name="Pursley I."/>
            <person name="Horton D.L."/>
            <person name="Alikhan N.F."/>
            <person name="Baker D."/>
            <person name="Gharbi K."/>
            <person name="Hall N."/>
            <person name="Watson M."/>
            <person name="Adriaenssens E.M."/>
            <person name="Foster-Nyarko E."/>
            <person name="Jarju S."/>
            <person name="Secka A."/>
            <person name="Antonio M."/>
            <person name="Oren A."/>
            <person name="Chaudhuri R.R."/>
            <person name="La Ragione R."/>
            <person name="Hildebrand F."/>
            <person name="Pallen M.J."/>
        </authorList>
    </citation>
    <scope>NUCLEOTIDE SEQUENCE</scope>
    <source>
        <strain evidence="5">ChiBcec16-1751</strain>
    </source>
</reference>
<name>A0A9D1F9C3_9FIRM</name>
<accession>A0A9D1F9C3</accession>